<dbReference type="EMBL" id="BFEA01000002">
    <property type="protein sequence ID" value="GBG59035.1"/>
    <property type="molecule type" value="Genomic_DNA"/>
</dbReference>
<comment type="caution">
    <text evidence="3">The sequence shown here is derived from an EMBL/GenBank/DDBJ whole genome shotgun (WGS) entry which is preliminary data.</text>
</comment>
<dbReference type="PANTHER" id="PTHR24559">
    <property type="entry name" value="TRANSPOSON TY3-I GAG-POL POLYPROTEIN"/>
    <property type="match status" value="1"/>
</dbReference>
<sequence length="819" mass="94403">MSEEELSVPWAQLDDLLEKGWIRPSSSSYDAPVLFVQKKNKDLRLCIDYRKLNAQTVKNVGPLPRINDLLKWLGGAKSFSKFDLKSGYHQLEIRQEDHYKTAFKTRYERFEWLVMSFGFTNAPTTFQATMTTEFRQMLDKFVLIYLDDILLYSRSLDEHVEHLRTVLERLRQAKYKANRDKCEFARQELKYLAIFKPHNRNPYGELRPLSIPREPGLSIAMDVTGPFPRDRLGHDGILTVVDRLSGYRRADWVVAECRYHAELRLWCQVLMDAAEAETNTVECRVHCVNILNEICADPGCRDLFLKKLRGVDMLLRLAYPYERREDQYEGIVRMAPLQCRQATVLLCLNCDDKARIITEHNLDTMERYAFILVCCSPGFLLNLPTAGMFLRLVELLHDVTMRCRRLPRTFLVKLGRSSPMFEMMQMLQIVTVHMNFARTLHGLLSRQGGQQHVHRHAWNLLDGWQRRQLRFTRERARALDLYERMWRRLSVARAKIIRLIIWFQSNFSQFLSRDTDEEFVKLFSGALDMLPVQSIRARVPHPAARVGTTRGRGGGGGGEEEDNVRGGVSLMQNLLHDPFNTWRADISPPQDQTSLHDLSFSLWGAWRKLYGLQSPVPMTFDQYISEPMAYSPALYFASPDPLDHTRPAPSLDCVYLLIESLVWAIVDLNCMDSLCTIPASSSAVARRRALPTVVGDGRQAQPSSSPSSSTWRPYPARAASLSQDDWEGSFIVDVGDDGKLANILLLNEERMVEYWKEVYARKDVQKKVASMLVKLCNLHESLRRWIASSFASKSYVDHLRSLGFPETDELFILITQTQS</sequence>
<dbReference type="OrthoDB" id="8000983at2759"/>
<dbReference type="InterPro" id="IPR043502">
    <property type="entry name" value="DNA/RNA_pol_sf"/>
</dbReference>
<dbReference type="Gene3D" id="3.30.70.270">
    <property type="match status" value="1"/>
</dbReference>
<dbReference type="Gene3D" id="3.10.10.10">
    <property type="entry name" value="HIV Type 1 Reverse Transcriptase, subunit A, domain 1"/>
    <property type="match status" value="1"/>
</dbReference>
<name>A0A388JMQ3_CHABU</name>
<feature type="region of interest" description="Disordered" evidence="1">
    <location>
        <begin position="693"/>
        <end position="714"/>
    </location>
</feature>
<gene>
    <name evidence="3" type="ORF">CBR_g24381</name>
</gene>
<dbReference type="PROSITE" id="PS50878">
    <property type="entry name" value="RT_POL"/>
    <property type="match status" value="1"/>
</dbReference>
<dbReference type="SUPFAM" id="SSF56672">
    <property type="entry name" value="DNA/RNA polymerases"/>
    <property type="match status" value="1"/>
</dbReference>
<dbReference type="InterPro" id="IPR053134">
    <property type="entry name" value="RNA-dir_DNA_polymerase"/>
</dbReference>
<dbReference type="CDD" id="cd01647">
    <property type="entry name" value="RT_LTR"/>
    <property type="match status" value="1"/>
</dbReference>
<keyword evidence="4" id="KW-1185">Reference proteome</keyword>
<protein>
    <recommendedName>
        <fullName evidence="2">Reverse transcriptase domain-containing protein</fullName>
    </recommendedName>
</protein>
<proteinExistence type="predicted"/>
<dbReference type="AlphaFoldDB" id="A0A388JMQ3"/>
<accession>A0A388JMQ3</accession>
<feature type="domain" description="Reverse transcriptase" evidence="2">
    <location>
        <begin position="17"/>
        <end position="196"/>
    </location>
</feature>
<organism evidence="3 4">
    <name type="scientific">Chara braunii</name>
    <name type="common">Braun's stonewort</name>
    <dbReference type="NCBI Taxonomy" id="69332"/>
    <lineage>
        <taxon>Eukaryota</taxon>
        <taxon>Viridiplantae</taxon>
        <taxon>Streptophyta</taxon>
        <taxon>Charophyceae</taxon>
        <taxon>Charales</taxon>
        <taxon>Characeae</taxon>
        <taxon>Chara</taxon>
    </lineage>
</organism>
<evidence type="ECO:0000259" key="2">
    <source>
        <dbReference type="PROSITE" id="PS50878"/>
    </source>
</evidence>
<evidence type="ECO:0000313" key="3">
    <source>
        <dbReference type="EMBL" id="GBG59035.1"/>
    </source>
</evidence>
<evidence type="ECO:0000313" key="4">
    <source>
        <dbReference type="Proteomes" id="UP000265515"/>
    </source>
</evidence>
<dbReference type="Proteomes" id="UP000265515">
    <property type="component" value="Unassembled WGS sequence"/>
</dbReference>
<dbReference type="Gramene" id="GBG59035">
    <property type="protein sequence ID" value="GBG59035"/>
    <property type="gene ID" value="CBR_g24381"/>
</dbReference>
<dbReference type="Pfam" id="PF00078">
    <property type="entry name" value="RVT_1"/>
    <property type="match status" value="1"/>
</dbReference>
<evidence type="ECO:0000256" key="1">
    <source>
        <dbReference type="SAM" id="MobiDB-lite"/>
    </source>
</evidence>
<reference evidence="3 4" key="1">
    <citation type="journal article" date="2018" name="Cell">
        <title>The Chara Genome: Secondary Complexity and Implications for Plant Terrestrialization.</title>
        <authorList>
            <person name="Nishiyama T."/>
            <person name="Sakayama H."/>
            <person name="Vries J.D."/>
            <person name="Buschmann H."/>
            <person name="Saint-Marcoux D."/>
            <person name="Ullrich K.K."/>
            <person name="Haas F.B."/>
            <person name="Vanderstraeten L."/>
            <person name="Becker D."/>
            <person name="Lang D."/>
            <person name="Vosolsobe S."/>
            <person name="Rombauts S."/>
            <person name="Wilhelmsson P.K.I."/>
            <person name="Janitza P."/>
            <person name="Kern R."/>
            <person name="Heyl A."/>
            <person name="Rumpler F."/>
            <person name="Villalobos L.I.A.C."/>
            <person name="Clay J.M."/>
            <person name="Skokan R."/>
            <person name="Toyoda A."/>
            <person name="Suzuki Y."/>
            <person name="Kagoshima H."/>
            <person name="Schijlen E."/>
            <person name="Tajeshwar N."/>
            <person name="Catarino B."/>
            <person name="Hetherington A.J."/>
            <person name="Saltykova A."/>
            <person name="Bonnot C."/>
            <person name="Breuninger H."/>
            <person name="Symeonidi A."/>
            <person name="Radhakrishnan G.V."/>
            <person name="Van Nieuwerburgh F."/>
            <person name="Deforce D."/>
            <person name="Chang C."/>
            <person name="Karol K.G."/>
            <person name="Hedrich R."/>
            <person name="Ulvskov P."/>
            <person name="Glockner G."/>
            <person name="Delwiche C.F."/>
            <person name="Petrasek J."/>
            <person name="Van de Peer Y."/>
            <person name="Friml J."/>
            <person name="Beilby M."/>
            <person name="Dolan L."/>
            <person name="Kohara Y."/>
            <person name="Sugano S."/>
            <person name="Fujiyama A."/>
            <person name="Delaux P.-M."/>
            <person name="Quint M."/>
            <person name="TheiBen G."/>
            <person name="Hagemann M."/>
            <person name="Harholt J."/>
            <person name="Dunand C."/>
            <person name="Zachgo S."/>
            <person name="Langdale J."/>
            <person name="Maumus F."/>
            <person name="Straeten D.V.D."/>
            <person name="Gould S.B."/>
            <person name="Rensing S.A."/>
        </authorList>
    </citation>
    <scope>NUCLEOTIDE SEQUENCE [LARGE SCALE GENOMIC DNA]</scope>
    <source>
        <strain evidence="3 4">S276</strain>
    </source>
</reference>
<dbReference type="PANTHER" id="PTHR24559:SF444">
    <property type="entry name" value="REVERSE TRANSCRIPTASE DOMAIN-CONTAINING PROTEIN"/>
    <property type="match status" value="1"/>
</dbReference>
<dbReference type="InterPro" id="IPR000477">
    <property type="entry name" value="RT_dom"/>
</dbReference>
<dbReference type="InterPro" id="IPR043128">
    <property type="entry name" value="Rev_trsase/Diguanyl_cyclase"/>
</dbReference>